<proteinExistence type="predicted"/>
<protein>
    <submittedName>
        <fullName evidence="2">Uncharacterized protein</fullName>
    </submittedName>
</protein>
<reference evidence="2" key="1">
    <citation type="submission" date="2022-06" db="EMBL/GenBank/DDBJ databases">
        <title>Novel species in genus nocardia.</title>
        <authorList>
            <person name="Li F."/>
        </authorList>
    </citation>
    <scope>NUCLEOTIDE SEQUENCE</scope>
    <source>
        <strain evidence="2">CDC141</strain>
    </source>
</reference>
<organism evidence="2 3">
    <name type="scientific">Nocardia pulmonis</name>
    <dbReference type="NCBI Taxonomy" id="2951408"/>
    <lineage>
        <taxon>Bacteria</taxon>
        <taxon>Bacillati</taxon>
        <taxon>Actinomycetota</taxon>
        <taxon>Actinomycetes</taxon>
        <taxon>Mycobacteriales</taxon>
        <taxon>Nocardiaceae</taxon>
        <taxon>Nocardia</taxon>
    </lineage>
</organism>
<dbReference type="EMBL" id="JAMRXG010000009">
    <property type="protein sequence ID" value="MCM6776117.1"/>
    <property type="molecule type" value="Genomic_DNA"/>
</dbReference>
<keyword evidence="3" id="KW-1185">Reference proteome</keyword>
<accession>A0A9X2E8J4</accession>
<dbReference type="AlphaFoldDB" id="A0A9X2E8J4"/>
<gene>
    <name evidence="2" type="ORF">NDR86_21775</name>
</gene>
<evidence type="ECO:0000256" key="1">
    <source>
        <dbReference type="SAM" id="MobiDB-lite"/>
    </source>
</evidence>
<evidence type="ECO:0000313" key="2">
    <source>
        <dbReference type="EMBL" id="MCM6776117.1"/>
    </source>
</evidence>
<sequence length="284" mass="30738">MSPVSRGRKKDNRRNGYAPERAEAPASPEEQIGAEHPAVREMLDNVVATLDDFERVDDPVDGEYLAASMLAVGYGTGPEAAEMFARLFIVEAEEFGGAGALAFLRCVAALSPEPTRTLATEAAERLAAQGVSAPAWVAELGEPTTAGEYFRWSEGDGVGAVLYGSFHRAGRTDGFLLFVDDEDCGSANDLAPFVSAEALAEARRMTNEEEPVPEAPIPADEFRWQVEAALDVRESHDREVIEQGLEPSQPEDDIPYEVTDVVLRARLRALPMPAKPLPAHVHPV</sequence>
<feature type="region of interest" description="Disordered" evidence="1">
    <location>
        <begin position="1"/>
        <end position="36"/>
    </location>
</feature>
<dbReference type="Proteomes" id="UP001139157">
    <property type="component" value="Unassembled WGS sequence"/>
</dbReference>
<comment type="caution">
    <text evidence="2">The sequence shown here is derived from an EMBL/GenBank/DDBJ whole genome shotgun (WGS) entry which is preliminary data.</text>
</comment>
<evidence type="ECO:0000313" key="3">
    <source>
        <dbReference type="Proteomes" id="UP001139157"/>
    </source>
</evidence>
<dbReference type="RefSeq" id="WP_251914427.1">
    <property type="nucleotide sequence ID" value="NZ_JAMRXG010000009.1"/>
</dbReference>
<feature type="compositionally biased region" description="Basic residues" evidence="1">
    <location>
        <begin position="1"/>
        <end position="12"/>
    </location>
</feature>
<name>A0A9X2E8J4_9NOCA</name>